<dbReference type="PROSITE" id="PS51257">
    <property type="entry name" value="PROKAR_LIPOPROTEIN"/>
    <property type="match status" value="1"/>
</dbReference>
<comment type="caution">
    <text evidence="2">The sequence shown here is derived from an EMBL/GenBank/DDBJ whole genome shotgun (WGS) entry which is preliminary data.</text>
</comment>
<feature type="compositionally biased region" description="Low complexity" evidence="1">
    <location>
        <begin position="76"/>
        <end position="104"/>
    </location>
</feature>
<evidence type="ECO:0000256" key="1">
    <source>
        <dbReference type="SAM" id="MobiDB-lite"/>
    </source>
</evidence>
<protein>
    <recommendedName>
        <fullName evidence="4">Lipoprotein</fullName>
    </recommendedName>
</protein>
<evidence type="ECO:0000313" key="3">
    <source>
        <dbReference type="Proteomes" id="UP001217485"/>
    </source>
</evidence>
<feature type="region of interest" description="Disordered" evidence="1">
    <location>
        <begin position="20"/>
        <end position="104"/>
    </location>
</feature>
<organism evidence="2 3">
    <name type="scientific">Sorangium atrum</name>
    <dbReference type="NCBI Taxonomy" id="2995308"/>
    <lineage>
        <taxon>Bacteria</taxon>
        <taxon>Pseudomonadati</taxon>
        <taxon>Myxococcota</taxon>
        <taxon>Polyangia</taxon>
        <taxon>Polyangiales</taxon>
        <taxon>Polyangiaceae</taxon>
        <taxon>Sorangium</taxon>
    </lineage>
</organism>
<name>A0ABT5BYD0_9BACT</name>
<keyword evidence="3" id="KW-1185">Reference proteome</keyword>
<dbReference type="EMBL" id="JAQNDK010000001">
    <property type="protein sequence ID" value="MDC0677961.1"/>
    <property type="molecule type" value="Genomic_DNA"/>
</dbReference>
<reference evidence="2 3" key="1">
    <citation type="submission" date="2023-01" db="EMBL/GenBank/DDBJ databases">
        <title>Minimal conservation of predation-associated metabolite biosynthetic gene clusters underscores biosynthetic potential of Myxococcota including descriptions for ten novel species: Archangium lansinium sp. nov., Myxococcus landrumus sp. nov., Nannocystis bai.</title>
        <authorList>
            <person name="Ahearne A."/>
            <person name="Stevens C."/>
            <person name="Dowd S."/>
        </authorList>
    </citation>
    <scope>NUCLEOTIDE SEQUENCE [LARGE SCALE GENOMIC DNA]</scope>
    <source>
        <strain evidence="2 3">WIWO2</strain>
    </source>
</reference>
<sequence>MIKQVVATALAVVVGCAAPTPAPDARPAESARPSSVGAAPTAAAATPGASAAEAASAPRPEDAGAPEPPQDGGGRAAEAPAADASPGPGAEASAGADPSAATSARADNKILPALESEELTARARALFDAIVKKEPALADPFWFPKEPFIPLKDVKDPGKYWDNLHAAYANDVKSMHRKRKSWEGARFVGFVVGSKPKWVPPGDEVNKIGYYRSFHGKLKYEIDGKPAGLDVHTIISWQGRWYITHLGDFKKH</sequence>
<gene>
    <name evidence="2" type="ORF">POL72_09480</name>
</gene>
<evidence type="ECO:0000313" key="2">
    <source>
        <dbReference type="EMBL" id="MDC0677961.1"/>
    </source>
</evidence>
<dbReference type="RefSeq" id="WP_272094716.1">
    <property type="nucleotide sequence ID" value="NZ_JAQNDK010000001.1"/>
</dbReference>
<evidence type="ECO:0008006" key="4">
    <source>
        <dbReference type="Google" id="ProtNLM"/>
    </source>
</evidence>
<dbReference type="Proteomes" id="UP001217485">
    <property type="component" value="Unassembled WGS sequence"/>
</dbReference>
<proteinExistence type="predicted"/>
<accession>A0ABT5BYD0</accession>
<feature type="compositionally biased region" description="Low complexity" evidence="1">
    <location>
        <begin position="33"/>
        <end position="58"/>
    </location>
</feature>